<sequence length="448" mass="46888">MSGHAVVVGAGFAGLLAARALSDAFDRVTVLERDTHDGSVSSRRGVPQAAHLHGLLDRGRAVLEELHPGCTAELLRRGANAAEVLVGTRWYAGGGRLASGPTGLTSIIATRPLLEAVLRERTLALPGVALRTGVSARGLAGDATRVEAVLVDGPEGPGTVPADLIVDASGRGSRAGDWLTGIGAQAPAEERLEVDLGYASRYYRHRHGQLDGQSSVIVSTGADGRGGGAVLVEGGRWHITLAGMLGDHPPVDEAGFAAYAASLAAPDIDTLVAGSEPLSAIMPYRFRTAVRRRFDRLPAPPVGFVVIGDAMTGFNPLYAQGMTVAALQARALRATLAADPDPARLPARYHVAAHDAAEVAWQLSTGSDLNHPGVAGVRTARTRLTGAYVRRVQHAARHDPNVARAFLRVAHLVDPPAALAHPLTAGRVLLGGTVFDRTRHTHRQESSR</sequence>
<dbReference type="SUPFAM" id="SSF51905">
    <property type="entry name" value="FAD/NAD(P)-binding domain"/>
    <property type="match status" value="1"/>
</dbReference>
<organism evidence="1 2">
    <name type="scientific">Nocardia thailandica</name>
    <dbReference type="NCBI Taxonomy" id="257275"/>
    <lineage>
        <taxon>Bacteria</taxon>
        <taxon>Bacillati</taxon>
        <taxon>Actinomycetota</taxon>
        <taxon>Actinomycetes</taxon>
        <taxon>Mycobacteriales</taxon>
        <taxon>Nocardiaceae</taxon>
        <taxon>Nocardia</taxon>
    </lineage>
</organism>
<dbReference type="Proteomes" id="UP001601444">
    <property type="component" value="Unassembled WGS sequence"/>
</dbReference>
<protein>
    <submittedName>
        <fullName evidence="1">FAD-dependent oxidoreductase</fullName>
    </submittedName>
</protein>
<dbReference type="EMBL" id="JBIAMX010000006">
    <property type="protein sequence ID" value="MFF0543586.1"/>
    <property type="molecule type" value="Genomic_DNA"/>
</dbReference>
<dbReference type="Gene3D" id="3.50.50.60">
    <property type="entry name" value="FAD/NAD(P)-binding domain"/>
    <property type="match status" value="1"/>
</dbReference>
<proteinExistence type="predicted"/>
<dbReference type="PANTHER" id="PTHR43422:SF3">
    <property type="entry name" value="THIAMINE THIAZOLE SYNTHASE"/>
    <property type="match status" value="1"/>
</dbReference>
<accession>A0ABW6PMI2</accession>
<gene>
    <name evidence="1" type="ORF">ACFYTF_12200</name>
</gene>
<evidence type="ECO:0000313" key="1">
    <source>
        <dbReference type="EMBL" id="MFF0543586.1"/>
    </source>
</evidence>
<dbReference type="Pfam" id="PF12831">
    <property type="entry name" value="FAD_oxidored"/>
    <property type="match status" value="1"/>
</dbReference>
<comment type="caution">
    <text evidence="1">The sequence shown here is derived from an EMBL/GenBank/DDBJ whole genome shotgun (WGS) entry which is preliminary data.</text>
</comment>
<dbReference type="PANTHER" id="PTHR43422">
    <property type="entry name" value="THIAMINE THIAZOLE SYNTHASE"/>
    <property type="match status" value="1"/>
</dbReference>
<evidence type="ECO:0000313" key="2">
    <source>
        <dbReference type="Proteomes" id="UP001601444"/>
    </source>
</evidence>
<dbReference type="Gene3D" id="3.30.9.100">
    <property type="match status" value="1"/>
</dbReference>
<reference evidence="1 2" key="1">
    <citation type="submission" date="2024-10" db="EMBL/GenBank/DDBJ databases">
        <title>The Natural Products Discovery Center: Release of the First 8490 Sequenced Strains for Exploring Actinobacteria Biosynthetic Diversity.</title>
        <authorList>
            <person name="Kalkreuter E."/>
            <person name="Kautsar S.A."/>
            <person name="Yang D."/>
            <person name="Bader C.D."/>
            <person name="Teijaro C.N."/>
            <person name="Fluegel L."/>
            <person name="Davis C.M."/>
            <person name="Simpson J.R."/>
            <person name="Lauterbach L."/>
            <person name="Steele A.D."/>
            <person name="Gui C."/>
            <person name="Meng S."/>
            <person name="Li G."/>
            <person name="Viehrig K."/>
            <person name="Ye F."/>
            <person name="Su P."/>
            <person name="Kiefer A.F."/>
            <person name="Nichols A."/>
            <person name="Cepeda A.J."/>
            <person name="Yan W."/>
            <person name="Fan B."/>
            <person name="Jiang Y."/>
            <person name="Adhikari A."/>
            <person name="Zheng C.-J."/>
            <person name="Schuster L."/>
            <person name="Cowan T.M."/>
            <person name="Smanski M.J."/>
            <person name="Chevrette M.G."/>
            <person name="De Carvalho L.P.S."/>
            <person name="Shen B."/>
        </authorList>
    </citation>
    <scope>NUCLEOTIDE SEQUENCE [LARGE SCALE GENOMIC DNA]</scope>
    <source>
        <strain evidence="1 2">NPDC004045</strain>
    </source>
</reference>
<name>A0ABW6PMI2_9NOCA</name>
<dbReference type="InterPro" id="IPR036188">
    <property type="entry name" value="FAD/NAD-bd_sf"/>
</dbReference>
<dbReference type="RefSeq" id="WP_387700212.1">
    <property type="nucleotide sequence ID" value="NZ_JBIAMX010000006.1"/>
</dbReference>
<keyword evidence="2" id="KW-1185">Reference proteome</keyword>